<dbReference type="Pfam" id="PF01497">
    <property type="entry name" value="Peripla_BP_2"/>
    <property type="match status" value="1"/>
</dbReference>
<comment type="similarity">
    <text evidence="2">Belongs to the bacterial solute-binding protein 8 family.</text>
</comment>
<dbReference type="SUPFAM" id="SSF53807">
    <property type="entry name" value="Helical backbone' metal receptor"/>
    <property type="match status" value="1"/>
</dbReference>
<evidence type="ECO:0000313" key="8">
    <source>
        <dbReference type="EMBL" id="SFJ86837.1"/>
    </source>
</evidence>
<evidence type="ECO:0000313" key="9">
    <source>
        <dbReference type="Proteomes" id="UP000198919"/>
    </source>
</evidence>
<dbReference type="GO" id="GO:0030288">
    <property type="term" value="C:outer membrane-bounded periplasmic space"/>
    <property type="evidence" value="ECO:0007669"/>
    <property type="project" value="TreeGrafter"/>
</dbReference>
<dbReference type="AlphaFoldDB" id="A0A1I3UY67"/>
<evidence type="ECO:0000256" key="4">
    <source>
        <dbReference type="ARBA" id="ARBA00022496"/>
    </source>
</evidence>
<accession>A0A1I3UY67</accession>
<evidence type="ECO:0000259" key="6">
    <source>
        <dbReference type="PROSITE" id="PS50983"/>
    </source>
</evidence>
<dbReference type="InterPro" id="IPR051313">
    <property type="entry name" value="Bact_iron-sidero_bind"/>
</dbReference>
<organism evidence="8 9">
    <name type="scientific">Xenorhabdus mauleonii</name>
    <dbReference type="NCBI Taxonomy" id="351675"/>
    <lineage>
        <taxon>Bacteria</taxon>
        <taxon>Pseudomonadati</taxon>
        <taxon>Pseudomonadota</taxon>
        <taxon>Gammaproteobacteria</taxon>
        <taxon>Enterobacterales</taxon>
        <taxon>Morganellaceae</taxon>
        <taxon>Xenorhabdus</taxon>
    </lineage>
</organism>
<keyword evidence="4" id="KW-0406">Ion transport</keyword>
<evidence type="ECO:0000256" key="1">
    <source>
        <dbReference type="ARBA" id="ARBA00004196"/>
    </source>
</evidence>
<dbReference type="PROSITE" id="PS50983">
    <property type="entry name" value="FE_B12_PBP"/>
    <property type="match status" value="1"/>
</dbReference>
<dbReference type="CDD" id="cd01146">
    <property type="entry name" value="FhuD"/>
    <property type="match status" value="1"/>
</dbReference>
<proteinExistence type="inferred from homology"/>
<keyword evidence="5" id="KW-0732">Signal</keyword>
<keyword evidence="4" id="KW-0408">Iron</keyword>
<dbReference type="PANTHER" id="PTHR30532:SF1">
    <property type="entry name" value="IRON(3+)-HYDROXAMATE-BINDING PROTEIN FHUD"/>
    <property type="match status" value="1"/>
</dbReference>
<evidence type="ECO:0000313" key="7">
    <source>
        <dbReference type="EMBL" id="PHM37965.1"/>
    </source>
</evidence>
<comment type="subcellular location">
    <subcellularLocation>
        <location evidence="1">Cell envelope</location>
    </subcellularLocation>
</comment>
<dbReference type="PANTHER" id="PTHR30532">
    <property type="entry name" value="IRON III DICITRATE-BINDING PERIPLASMIC PROTEIN"/>
    <property type="match status" value="1"/>
</dbReference>
<keyword evidence="3" id="KW-0813">Transport</keyword>
<evidence type="ECO:0000256" key="3">
    <source>
        <dbReference type="ARBA" id="ARBA00022448"/>
    </source>
</evidence>
<dbReference type="EMBL" id="FORG01000018">
    <property type="protein sequence ID" value="SFJ86837.1"/>
    <property type="molecule type" value="Genomic_DNA"/>
</dbReference>
<keyword evidence="10" id="KW-1185">Reference proteome</keyword>
<dbReference type="OrthoDB" id="9793175at2"/>
<sequence length="303" mass="34497">MNKFNPNLARRRLLTSLALSPLWMPSLARSVTSPYVAHPDIQRIAVLEWLPVELLAALGIMPLAVADIRNYNLWVREPELPSKVIDLGTRTEPNMELLQQLSPSLILYSQNYGPTVEKMTSIAPIMGFRFTSNTRTPLAEAWHSLQLLAGRLGLHHQYTQHVQHYHRQMAQCQQRLRIWHDVPILLFTLLDKDHAMVFGDGSLFKDVLDNLGLRNAWKGKTNAWGSQVVNIEQLATIQDAKAVFFSHGNEALFARVQQTPLWRALPFVQRYPISIQPAVWFYGATLSAMRFSELLTAALEKRA</sequence>
<keyword evidence="4" id="KW-0410">Iron transport</keyword>
<evidence type="ECO:0000313" key="10">
    <source>
        <dbReference type="Proteomes" id="UP000224607"/>
    </source>
</evidence>
<evidence type="ECO:0000256" key="2">
    <source>
        <dbReference type="ARBA" id="ARBA00008814"/>
    </source>
</evidence>
<protein>
    <submittedName>
        <fullName evidence="8">Iron complex transport system substrate-binding protein</fullName>
    </submittedName>
    <submittedName>
        <fullName evidence="7">Iron compound ABC transporter iron compound-binding protein</fullName>
    </submittedName>
</protein>
<dbReference type="Gene3D" id="3.40.50.1980">
    <property type="entry name" value="Nitrogenase molybdenum iron protein domain"/>
    <property type="match status" value="2"/>
</dbReference>
<reference evidence="8" key="2">
    <citation type="submission" date="2016-10" db="EMBL/GenBank/DDBJ databases">
        <authorList>
            <person name="de Groot N.N."/>
        </authorList>
    </citation>
    <scope>NUCLEOTIDE SEQUENCE [LARGE SCALE GENOMIC DNA]</scope>
    <source>
        <strain evidence="8">DSM 17908</strain>
    </source>
</reference>
<reference evidence="7 10" key="3">
    <citation type="journal article" date="2017" name="Nat. Microbiol.">
        <title>Natural product diversity associated with the nematode symbionts Photorhabdus and Xenorhabdus.</title>
        <authorList>
            <person name="Tobias N.J."/>
            <person name="Wolff H."/>
            <person name="Djahanschiri B."/>
            <person name="Grundmann F."/>
            <person name="Kronenwerth M."/>
            <person name="Shi Y.M."/>
            <person name="Simonyi S."/>
            <person name="Grun P."/>
            <person name="Shapiro-Ilan D."/>
            <person name="Pidot S.J."/>
            <person name="Stinear T.P."/>
            <person name="Ebersberger I."/>
            <person name="Bode H.B."/>
        </authorList>
    </citation>
    <scope>NUCLEOTIDE SEQUENCE [LARGE SCALE GENOMIC DNA]</scope>
    <source>
        <strain evidence="7 10">DSM 17908</strain>
    </source>
</reference>
<dbReference type="Proteomes" id="UP000198919">
    <property type="component" value="Unassembled WGS sequence"/>
</dbReference>
<feature type="domain" description="Fe/B12 periplasmic-binding" evidence="6">
    <location>
        <begin position="43"/>
        <end position="303"/>
    </location>
</feature>
<dbReference type="Proteomes" id="UP000224607">
    <property type="component" value="Unassembled WGS sequence"/>
</dbReference>
<dbReference type="GO" id="GO:1901678">
    <property type="term" value="P:iron coordination entity transport"/>
    <property type="evidence" value="ECO:0007669"/>
    <property type="project" value="UniProtKB-ARBA"/>
</dbReference>
<dbReference type="EMBL" id="NITY01000018">
    <property type="protein sequence ID" value="PHM37965.1"/>
    <property type="molecule type" value="Genomic_DNA"/>
</dbReference>
<dbReference type="InterPro" id="IPR002491">
    <property type="entry name" value="ABC_transptr_periplasmic_BD"/>
</dbReference>
<reference evidence="9" key="1">
    <citation type="submission" date="2016-10" db="EMBL/GenBank/DDBJ databases">
        <authorList>
            <person name="Varghese N."/>
            <person name="Submissions S."/>
        </authorList>
    </citation>
    <scope>NUCLEOTIDE SEQUENCE [LARGE SCALE GENOMIC DNA]</scope>
    <source>
        <strain evidence="9">DSM 17908</strain>
    </source>
</reference>
<dbReference type="PRINTS" id="PR01715">
    <property type="entry name" value="FERRIBNDNGPP"/>
</dbReference>
<evidence type="ECO:0000256" key="5">
    <source>
        <dbReference type="ARBA" id="ARBA00022729"/>
    </source>
</evidence>
<dbReference type="STRING" id="351675.SAMN05421680_11850"/>
<name>A0A1I3UY67_9GAMM</name>
<dbReference type="NCBIfam" id="NF007864">
    <property type="entry name" value="PRK10576.1"/>
    <property type="match status" value="1"/>
</dbReference>
<dbReference type="RefSeq" id="WP_092512647.1">
    <property type="nucleotide sequence ID" value="NZ_CAWNQB010000010.1"/>
</dbReference>
<gene>
    <name evidence="8" type="ORF">SAMN05421680_11850</name>
    <name evidence="7" type="ORF">Xmau_03647</name>
</gene>